<dbReference type="InterPro" id="IPR039104">
    <property type="entry name" value="6PGL"/>
</dbReference>
<dbReference type="EC" id="3.1.1.31" evidence="5 7"/>
<comment type="similarity">
    <text evidence="4 7">Belongs to the glucosamine/galactosamine-6-phosphate isomerase family. 6-phosphogluconolactonase subfamily.</text>
</comment>
<reference evidence="9 10" key="1">
    <citation type="submission" date="2019-03" db="EMBL/GenBank/DDBJ databases">
        <title>Genomic Encyclopedia of Archaeal and Bacterial Type Strains, Phase II (KMG-II): from individual species to whole genera.</title>
        <authorList>
            <person name="Goeker M."/>
        </authorList>
    </citation>
    <scope>NUCLEOTIDE SEQUENCE [LARGE SCALE GENOMIC DNA]</scope>
    <source>
        <strain evidence="9 10">DSM 24323</strain>
    </source>
</reference>
<keyword evidence="7" id="KW-0378">Hydrolase</keyword>
<evidence type="ECO:0000256" key="1">
    <source>
        <dbReference type="ARBA" id="ARBA00000832"/>
    </source>
</evidence>
<keyword evidence="10" id="KW-1185">Reference proteome</keyword>
<comment type="pathway">
    <text evidence="3 7">Carbohydrate degradation; pentose phosphate pathway; D-ribulose 5-phosphate from D-glucose 6-phosphate (oxidative stage): step 2/3.</text>
</comment>
<protein>
    <recommendedName>
        <fullName evidence="6 7">6-phosphogluconolactonase</fullName>
        <shortName evidence="7">6PGL</shortName>
        <ecNumber evidence="5 7">3.1.1.31</ecNumber>
    </recommendedName>
</protein>
<evidence type="ECO:0000256" key="2">
    <source>
        <dbReference type="ARBA" id="ARBA00002681"/>
    </source>
</evidence>
<evidence type="ECO:0000256" key="6">
    <source>
        <dbReference type="ARBA" id="ARBA00020337"/>
    </source>
</evidence>
<dbReference type="PANTHER" id="PTHR11054:SF0">
    <property type="entry name" value="6-PHOSPHOGLUCONOLACTONASE"/>
    <property type="match status" value="1"/>
</dbReference>
<evidence type="ECO:0000256" key="7">
    <source>
        <dbReference type="RuleBase" id="RU365095"/>
    </source>
</evidence>
<accession>A0A4R7J8P0</accession>
<evidence type="ECO:0000256" key="3">
    <source>
        <dbReference type="ARBA" id="ARBA00004961"/>
    </source>
</evidence>
<organism evidence="9 10">
    <name type="scientific">Naumannella halotolerans</name>
    <dbReference type="NCBI Taxonomy" id="993414"/>
    <lineage>
        <taxon>Bacteria</taxon>
        <taxon>Bacillati</taxon>
        <taxon>Actinomycetota</taxon>
        <taxon>Actinomycetes</taxon>
        <taxon>Propionibacteriales</taxon>
        <taxon>Propionibacteriaceae</taxon>
        <taxon>Naumannella</taxon>
    </lineage>
</organism>
<comment type="catalytic activity">
    <reaction evidence="1 7">
        <text>6-phospho-D-glucono-1,5-lactone + H2O = 6-phospho-D-gluconate + H(+)</text>
        <dbReference type="Rhea" id="RHEA:12556"/>
        <dbReference type="ChEBI" id="CHEBI:15377"/>
        <dbReference type="ChEBI" id="CHEBI:15378"/>
        <dbReference type="ChEBI" id="CHEBI:57955"/>
        <dbReference type="ChEBI" id="CHEBI:58759"/>
        <dbReference type="EC" id="3.1.1.31"/>
    </reaction>
</comment>
<gene>
    <name evidence="7" type="primary">pgl</name>
    <name evidence="9" type="ORF">CLV29_0443</name>
</gene>
<name>A0A4R7J8P0_9ACTN</name>
<dbReference type="InterPro" id="IPR005900">
    <property type="entry name" value="6-phosphogluconolactonase_DevB"/>
</dbReference>
<dbReference type="CDD" id="cd01400">
    <property type="entry name" value="6PGL"/>
    <property type="match status" value="1"/>
</dbReference>
<dbReference type="GO" id="GO:0006098">
    <property type="term" value="P:pentose-phosphate shunt"/>
    <property type="evidence" value="ECO:0007669"/>
    <property type="project" value="UniProtKB-UniPathway"/>
</dbReference>
<proteinExistence type="inferred from homology"/>
<sequence length="237" mass="25194">MSDELNIFPDAEQLATAVSAALVTRISELQAESDHRVVQLCLTGGTIATKIHRKLASDLGSGPVDPGRIELWWGDERFVATDSPDRNAEPTIELLAVDGLAPERIHPMPSAAGLTLAEAAEAYAAELGEVTFDICMLGLGPDGHIASLFPDHPSLEPTSATVIPVTDSPKPPPERISLTLPVINSSAEVWFLVSGEEKAAAAAKAYRRSERIPGGRAHGTVETIFWLDEEAAGEISD</sequence>
<comment type="caution">
    <text evidence="9">The sequence shown here is derived from an EMBL/GenBank/DDBJ whole genome shotgun (WGS) entry which is preliminary data.</text>
</comment>
<evidence type="ECO:0000256" key="5">
    <source>
        <dbReference type="ARBA" id="ARBA00013198"/>
    </source>
</evidence>
<evidence type="ECO:0000256" key="4">
    <source>
        <dbReference type="ARBA" id="ARBA00010662"/>
    </source>
</evidence>
<dbReference type="GO" id="GO:0017057">
    <property type="term" value="F:6-phosphogluconolactonase activity"/>
    <property type="evidence" value="ECO:0007669"/>
    <property type="project" value="UniProtKB-UniRule"/>
</dbReference>
<dbReference type="OrthoDB" id="9810967at2"/>
<dbReference type="Proteomes" id="UP000295371">
    <property type="component" value="Unassembled WGS sequence"/>
</dbReference>
<dbReference type="NCBIfam" id="TIGR01198">
    <property type="entry name" value="pgl"/>
    <property type="match status" value="1"/>
</dbReference>
<dbReference type="GO" id="GO:0005975">
    <property type="term" value="P:carbohydrate metabolic process"/>
    <property type="evidence" value="ECO:0007669"/>
    <property type="project" value="UniProtKB-UniRule"/>
</dbReference>
<dbReference type="RefSeq" id="WP_133753440.1">
    <property type="nucleotide sequence ID" value="NZ_SOAW01000001.1"/>
</dbReference>
<feature type="domain" description="Glucosamine/galactosamine-6-phosphate isomerase" evidence="8">
    <location>
        <begin position="9"/>
        <end position="226"/>
    </location>
</feature>
<dbReference type="UniPathway" id="UPA00115">
    <property type="reaction ID" value="UER00409"/>
</dbReference>
<dbReference type="EMBL" id="SOAW01000001">
    <property type="protein sequence ID" value="TDT32853.1"/>
    <property type="molecule type" value="Genomic_DNA"/>
</dbReference>
<dbReference type="InterPro" id="IPR006148">
    <property type="entry name" value="Glc/Gal-6P_isomerase"/>
</dbReference>
<dbReference type="InterPro" id="IPR037171">
    <property type="entry name" value="NagB/RpiA_transferase-like"/>
</dbReference>
<dbReference type="AlphaFoldDB" id="A0A4R7J8P0"/>
<evidence type="ECO:0000313" key="10">
    <source>
        <dbReference type="Proteomes" id="UP000295371"/>
    </source>
</evidence>
<evidence type="ECO:0000259" key="8">
    <source>
        <dbReference type="Pfam" id="PF01182"/>
    </source>
</evidence>
<dbReference type="Gene3D" id="3.40.50.1360">
    <property type="match status" value="1"/>
</dbReference>
<dbReference type="PANTHER" id="PTHR11054">
    <property type="entry name" value="6-PHOSPHOGLUCONOLACTONASE"/>
    <property type="match status" value="1"/>
</dbReference>
<dbReference type="SUPFAM" id="SSF100950">
    <property type="entry name" value="NagB/RpiA/CoA transferase-like"/>
    <property type="match status" value="1"/>
</dbReference>
<comment type="function">
    <text evidence="2 7">Hydrolysis of 6-phosphogluconolactone to 6-phosphogluconate.</text>
</comment>
<evidence type="ECO:0000313" key="9">
    <source>
        <dbReference type="EMBL" id="TDT32853.1"/>
    </source>
</evidence>
<dbReference type="Pfam" id="PF01182">
    <property type="entry name" value="Glucosamine_iso"/>
    <property type="match status" value="1"/>
</dbReference>